<gene>
    <name evidence="1" type="ORF">MLD38_010619</name>
</gene>
<evidence type="ECO:0000313" key="1">
    <source>
        <dbReference type="EMBL" id="KAI4372381.1"/>
    </source>
</evidence>
<name>A0ACB9R3I1_9MYRT</name>
<evidence type="ECO:0000313" key="2">
    <source>
        <dbReference type="Proteomes" id="UP001057402"/>
    </source>
</evidence>
<accession>A0ACB9R3I1</accession>
<sequence>MATDSQVLYPTKIPHPRSSIHDFWRKILTIHGRRMTLEYNSRSSITFGRTHLQNKTNEPILPHHGSSRNPPEEEITSPKKTISSYSSPDASLPSSSQGRSMSKTWKPLSANPDQTGSQIHMDSTTEAHDSPVTANRPEELCLSQLPLNLLASVACFSLSKDREHLIVISCSLMA</sequence>
<protein>
    <submittedName>
        <fullName evidence="1">Uncharacterized protein</fullName>
    </submittedName>
</protein>
<organism evidence="1 2">
    <name type="scientific">Melastoma candidum</name>
    <dbReference type="NCBI Taxonomy" id="119954"/>
    <lineage>
        <taxon>Eukaryota</taxon>
        <taxon>Viridiplantae</taxon>
        <taxon>Streptophyta</taxon>
        <taxon>Embryophyta</taxon>
        <taxon>Tracheophyta</taxon>
        <taxon>Spermatophyta</taxon>
        <taxon>Magnoliopsida</taxon>
        <taxon>eudicotyledons</taxon>
        <taxon>Gunneridae</taxon>
        <taxon>Pentapetalae</taxon>
        <taxon>rosids</taxon>
        <taxon>malvids</taxon>
        <taxon>Myrtales</taxon>
        <taxon>Melastomataceae</taxon>
        <taxon>Melastomatoideae</taxon>
        <taxon>Melastomateae</taxon>
        <taxon>Melastoma</taxon>
    </lineage>
</organism>
<dbReference type="EMBL" id="CM042883">
    <property type="protein sequence ID" value="KAI4372381.1"/>
    <property type="molecule type" value="Genomic_DNA"/>
</dbReference>
<proteinExistence type="predicted"/>
<keyword evidence="2" id="KW-1185">Reference proteome</keyword>
<reference evidence="2" key="1">
    <citation type="journal article" date="2023" name="Front. Plant Sci.">
        <title>Chromosomal-level genome assembly of Melastoma candidum provides insights into trichome evolution.</title>
        <authorList>
            <person name="Zhong Y."/>
            <person name="Wu W."/>
            <person name="Sun C."/>
            <person name="Zou P."/>
            <person name="Liu Y."/>
            <person name="Dai S."/>
            <person name="Zhou R."/>
        </authorList>
    </citation>
    <scope>NUCLEOTIDE SEQUENCE [LARGE SCALE GENOMIC DNA]</scope>
</reference>
<comment type="caution">
    <text evidence="1">The sequence shown here is derived from an EMBL/GenBank/DDBJ whole genome shotgun (WGS) entry which is preliminary data.</text>
</comment>
<dbReference type="Proteomes" id="UP001057402">
    <property type="component" value="Chromosome 4"/>
</dbReference>